<keyword evidence="1" id="KW-0489">Methyltransferase</keyword>
<dbReference type="RefSeq" id="WP_182999283.1">
    <property type="nucleotide sequence ID" value="NZ_JABEQJ010000039.1"/>
</dbReference>
<name>A0A7W4IGJ2_9PROT</name>
<dbReference type="AlphaFoldDB" id="A0A7W4IGJ2"/>
<sequence length="108" mass="12366">MFKNLFAGLDYPQTAPPLFPFGSLRLSNKVQWLDRKGLIEPLHYVQRHIRGDWGDVRDDQRHANLDALQSDNVLISHYAITPRLLIAVVTNADRTVTVVQLPEEDLSF</sequence>
<accession>A0A7W4IGJ2</accession>
<protein>
    <submittedName>
        <fullName evidence="1">Methyltransferase</fullName>
    </submittedName>
</protein>
<organism evidence="1 2">
    <name type="scientific">Gluconacetobacter sacchari</name>
    <dbReference type="NCBI Taxonomy" id="92759"/>
    <lineage>
        <taxon>Bacteria</taxon>
        <taxon>Pseudomonadati</taxon>
        <taxon>Pseudomonadota</taxon>
        <taxon>Alphaproteobacteria</taxon>
        <taxon>Acetobacterales</taxon>
        <taxon>Acetobacteraceae</taxon>
        <taxon>Gluconacetobacter</taxon>
    </lineage>
</organism>
<proteinExistence type="predicted"/>
<keyword evidence="1" id="KW-0808">Transferase</keyword>
<evidence type="ECO:0000313" key="1">
    <source>
        <dbReference type="EMBL" id="MBB2162458.1"/>
    </source>
</evidence>
<dbReference type="GO" id="GO:0008168">
    <property type="term" value="F:methyltransferase activity"/>
    <property type="evidence" value="ECO:0007669"/>
    <property type="project" value="UniProtKB-KW"/>
</dbReference>
<gene>
    <name evidence="1" type="ORF">HLH48_20275</name>
</gene>
<dbReference type="EMBL" id="JABEQJ010000039">
    <property type="protein sequence ID" value="MBB2162458.1"/>
    <property type="molecule type" value="Genomic_DNA"/>
</dbReference>
<dbReference type="GO" id="GO:0032259">
    <property type="term" value="P:methylation"/>
    <property type="evidence" value="ECO:0007669"/>
    <property type="project" value="UniProtKB-KW"/>
</dbReference>
<reference evidence="1 2" key="1">
    <citation type="submission" date="2020-04" db="EMBL/GenBank/DDBJ databases">
        <title>Description of novel Gluconacetobacter.</title>
        <authorList>
            <person name="Sombolestani A."/>
        </authorList>
    </citation>
    <scope>NUCLEOTIDE SEQUENCE [LARGE SCALE GENOMIC DNA]</scope>
    <source>
        <strain evidence="1 2">LMG 19747</strain>
    </source>
</reference>
<dbReference type="Proteomes" id="UP000589085">
    <property type="component" value="Unassembled WGS sequence"/>
</dbReference>
<comment type="caution">
    <text evidence="1">The sequence shown here is derived from an EMBL/GenBank/DDBJ whole genome shotgun (WGS) entry which is preliminary data.</text>
</comment>
<evidence type="ECO:0000313" key="2">
    <source>
        <dbReference type="Proteomes" id="UP000589085"/>
    </source>
</evidence>